<evidence type="ECO:0000256" key="2">
    <source>
        <dbReference type="ARBA" id="ARBA00023002"/>
    </source>
</evidence>
<dbReference type="FunFam" id="3.40.50.720:FF:000084">
    <property type="entry name" value="Short-chain dehydrogenase reductase"/>
    <property type="match status" value="1"/>
</dbReference>
<dbReference type="GO" id="GO:0050664">
    <property type="term" value="F:oxidoreductase activity, acting on NAD(P)H, oxygen as acceptor"/>
    <property type="evidence" value="ECO:0007669"/>
    <property type="project" value="TreeGrafter"/>
</dbReference>
<dbReference type="InterPro" id="IPR002347">
    <property type="entry name" value="SDR_fam"/>
</dbReference>
<evidence type="ECO:0000313" key="4">
    <source>
        <dbReference type="Proteomes" id="UP000425178"/>
    </source>
</evidence>
<proteinExistence type="inferred from homology"/>
<dbReference type="PANTHER" id="PTHR43008:SF4">
    <property type="entry name" value="CHAIN DEHYDROGENASE, PUTATIVE (AFU_ORTHOLOGUE AFUA_4G08710)-RELATED"/>
    <property type="match status" value="1"/>
</dbReference>
<evidence type="ECO:0000256" key="1">
    <source>
        <dbReference type="ARBA" id="ARBA00006484"/>
    </source>
</evidence>
<evidence type="ECO:0000313" key="3">
    <source>
        <dbReference type="EMBL" id="QGU04145.1"/>
    </source>
</evidence>
<reference evidence="3 4" key="1">
    <citation type="journal article" date="2021" name="Int. J. Syst. Evol. Microbiol.">
        <title>Classification of three corynebacterial strains isolated from a small paddock in North Rhine-Westphalia: proposal of &lt;i&gt;Corynebacterium kalinowskii&lt;/i&gt; sp. nov., &lt;i&gt;Corynebacterium comes&lt;/i&gt; sp. nov. and &lt;i&gt;Corynebacterium occultum&lt;/i&gt; sp. nov.</title>
        <authorList>
            <person name="Schaffert L."/>
            <person name="Ruwe M."/>
            <person name="Milse J."/>
            <person name="Hanuschka K."/>
            <person name="Ortseifen V."/>
            <person name="Droste J."/>
            <person name="Brandt D."/>
            <person name="Schl L."/>
            <person name="Kutter Y."/>
            <person name="Vinke S."/>
            <person name="Vieh P."/>
            <person name="Jacob L."/>
            <person name="L N.C."/>
            <person name="Schulte-Berndt E."/>
            <person name="Hain C."/>
            <person name="Linder M."/>
            <person name="Schmidt P."/>
            <person name="Wollenschl L."/>
            <person name="Luttermann T."/>
            <person name="Thieme E."/>
            <person name="Hassa J."/>
            <person name="Haak M."/>
            <person name="Wittchen M."/>
            <person name="Mentz A."/>
            <person name="Persicke M."/>
            <person name="Busche T."/>
            <person name="R C."/>
        </authorList>
    </citation>
    <scope>NUCLEOTIDE SEQUENCE [LARGE SCALE GENOMIC DNA]</scope>
    <source>
        <strain evidence="3 4">2019</strain>
    </source>
</reference>
<dbReference type="EC" id="1.2.1.62" evidence="3"/>
<dbReference type="PRINTS" id="PR00081">
    <property type="entry name" value="GDHRDH"/>
</dbReference>
<dbReference type="RefSeq" id="WP_156227311.1">
    <property type="nucleotide sequence ID" value="NZ_CP046453.1"/>
</dbReference>
<dbReference type="PANTHER" id="PTHR43008">
    <property type="entry name" value="BENZIL REDUCTASE"/>
    <property type="match status" value="1"/>
</dbReference>
<protein>
    <submittedName>
        <fullName evidence="3">4-formylbenzenesulfonate dehydrogenase TsaC1/TsaC2</fullName>
        <ecNumber evidence="3">1.2.1.62</ecNumber>
    </submittedName>
</protein>
<dbReference type="KEGG" id="ccoe:CETAM_04370"/>
<accession>A0A6B8VYM1</accession>
<sequence>MRLENEVAIITGGGSGMGRTGAIRFAEEGAAVVVADLNLEAAEETVRLVEENGGRAVAVQADVSTLEGNQKAVDAALENYGSLSIAWANAGVATAVKPLLEATEADEKHFDLMHAVNVKGPWNLARAAMPHLKETKGSMVITASLSGLTARPGNSAYSATKGAAVQMTRALAIEFAPHVRVNSICPVATETPMQDVFTPGDMAKVIQPKIIAGIPMGRLANTTDMADAALFLASREAGMISGHNLPVDGGSLC</sequence>
<dbReference type="PROSITE" id="PS00061">
    <property type="entry name" value="ADH_SHORT"/>
    <property type="match status" value="1"/>
</dbReference>
<dbReference type="PRINTS" id="PR00080">
    <property type="entry name" value="SDRFAMILY"/>
</dbReference>
<keyword evidence="4" id="KW-1185">Reference proteome</keyword>
<dbReference type="Gene3D" id="3.40.50.720">
    <property type="entry name" value="NAD(P)-binding Rossmann-like Domain"/>
    <property type="match status" value="1"/>
</dbReference>
<organism evidence="3 4">
    <name type="scientific">Corynebacterium comes</name>
    <dbReference type="NCBI Taxonomy" id="2675218"/>
    <lineage>
        <taxon>Bacteria</taxon>
        <taxon>Bacillati</taxon>
        <taxon>Actinomycetota</taxon>
        <taxon>Actinomycetes</taxon>
        <taxon>Mycobacteriales</taxon>
        <taxon>Corynebacteriaceae</taxon>
        <taxon>Corynebacterium</taxon>
    </lineage>
</organism>
<dbReference type="GO" id="GO:0018482">
    <property type="term" value="F:4-formylbenzenesulfonate dehydrogenase activity"/>
    <property type="evidence" value="ECO:0007669"/>
    <property type="project" value="UniProtKB-EC"/>
</dbReference>
<name>A0A6B8VYM1_9CORY</name>
<dbReference type="Proteomes" id="UP000425178">
    <property type="component" value="Chromosome"/>
</dbReference>
<dbReference type="InterPro" id="IPR020904">
    <property type="entry name" value="Sc_DH/Rdtase_CS"/>
</dbReference>
<dbReference type="SUPFAM" id="SSF51735">
    <property type="entry name" value="NAD(P)-binding Rossmann-fold domains"/>
    <property type="match status" value="1"/>
</dbReference>
<keyword evidence="2 3" id="KW-0560">Oxidoreductase</keyword>
<dbReference type="NCBIfam" id="NF005559">
    <property type="entry name" value="PRK07231.1"/>
    <property type="match status" value="1"/>
</dbReference>
<comment type="similarity">
    <text evidence="1">Belongs to the short-chain dehydrogenases/reductases (SDR) family.</text>
</comment>
<gene>
    <name evidence="3" type="primary">tsaC1</name>
    <name evidence="3" type="ORF">CETAM_04370</name>
</gene>
<dbReference type="EMBL" id="CP046453">
    <property type="protein sequence ID" value="QGU04145.1"/>
    <property type="molecule type" value="Genomic_DNA"/>
</dbReference>
<dbReference type="AlphaFoldDB" id="A0A6B8VYM1"/>
<dbReference type="Pfam" id="PF13561">
    <property type="entry name" value="adh_short_C2"/>
    <property type="match status" value="1"/>
</dbReference>
<dbReference type="InterPro" id="IPR036291">
    <property type="entry name" value="NAD(P)-bd_dom_sf"/>
</dbReference>